<comment type="pathway">
    <text evidence="2">Secondary metabolite biosynthesis.</text>
</comment>
<keyword evidence="4 10" id="KW-0808">Transferase</keyword>
<dbReference type="GO" id="GO:0016020">
    <property type="term" value="C:membrane"/>
    <property type="evidence" value="ECO:0007669"/>
    <property type="project" value="UniProtKB-SubCell"/>
</dbReference>
<feature type="domain" description="Wax synthase" evidence="9">
    <location>
        <begin position="236"/>
        <end position="323"/>
    </location>
</feature>
<dbReference type="InterPro" id="IPR032805">
    <property type="entry name" value="Wax_synthase_dom"/>
</dbReference>
<dbReference type="AlphaFoldDB" id="A0A1Y1ZCB8"/>
<feature type="transmembrane region" description="Helical" evidence="8">
    <location>
        <begin position="348"/>
        <end position="367"/>
    </location>
</feature>
<feature type="transmembrane region" description="Helical" evidence="8">
    <location>
        <begin position="59"/>
        <end position="80"/>
    </location>
</feature>
<feature type="transmembrane region" description="Helical" evidence="8">
    <location>
        <begin position="6"/>
        <end position="23"/>
    </location>
</feature>
<sequence length="392" mass="45604">MSLLLFVQQCQIPLLYLTNIIGLGMKPGPFRVAVTLPILIFLVTQSFYRIEEMYYGDEYSMNCLSLCVVLMYLDWIILASPDKERWYKIRYGKKEGDSQREKDNIVPDHFFSRFWWGFRLATTNRYTGWSQQVKNVRMEVSADYPKWLFVVRKLLRAGLFFVFVDVLDSYTAASPHGSYRGHENGKVPVGFLEQSLLRQFQLSWIHILITYTSLELFNSLYAVASVVFGFANPRDCPTLFGDLQEMYTVRKAWSITWHQMMRRICSNPGIVLARDVLQLRKGSFASKYMQLFVTFFLSAVIHGGASMLANQNFEDYGAFKYFMLQAVVIMIEDHVIDFGQYLGFRDSMFWRIIGYTWTILWFGLATIEYSSGQINRGMWIHKKGPDLFGVGP</sequence>
<name>A0A1Y1ZCB8_9PLEO</name>
<dbReference type="GO" id="GO:0006629">
    <property type="term" value="P:lipid metabolic process"/>
    <property type="evidence" value="ECO:0007669"/>
    <property type="project" value="InterPro"/>
</dbReference>
<keyword evidence="7 8" id="KW-0472">Membrane</keyword>
<organism evidence="10 11">
    <name type="scientific">Clohesyomyces aquaticus</name>
    <dbReference type="NCBI Taxonomy" id="1231657"/>
    <lineage>
        <taxon>Eukaryota</taxon>
        <taxon>Fungi</taxon>
        <taxon>Dikarya</taxon>
        <taxon>Ascomycota</taxon>
        <taxon>Pezizomycotina</taxon>
        <taxon>Dothideomycetes</taxon>
        <taxon>Pleosporomycetidae</taxon>
        <taxon>Pleosporales</taxon>
        <taxon>Lindgomycetaceae</taxon>
        <taxon>Clohesyomyces</taxon>
    </lineage>
</organism>
<dbReference type="EMBL" id="MCFA01000105">
    <property type="protein sequence ID" value="ORY07911.1"/>
    <property type="molecule type" value="Genomic_DNA"/>
</dbReference>
<keyword evidence="6 8" id="KW-1133">Transmembrane helix</keyword>
<evidence type="ECO:0000256" key="2">
    <source>
        <dbReference type="ARBA" id="ARBA00005179"/>
    </source>
</evidence>
<feature type="transmembrane region" description="Helical" evidence="8">
    <location>
        <begin position="30"/>
        <end position="47"/>
    </location>
</feature>
<evidence type="ECO:0000313" key="11">
    <source>
        <dbReference type="Proteomes" id="UP000193144"/>
    </source>
</evidence>
<comment type="caution">
    <text evidence="10">The sequence shown here is derived from an EMBL/GenBank/DDBJ whole genome shotgun (WGS) entry which is preliminary data.</text>
</comment>
<protein>
    <submittedName>
        <fullName evidence="10">Membrane bound O-acyl transferase family-domain-containing protein</fullName>
    </submittedName>
</protein>
<keyword evidence="5 8" id="KW-0812">Transmembrane</keyword>
<dbReference type="Proteomes" id="UP000193144">
    <property type="component" value="Unassembled WGS sequence"/>
</dbReference>
<feature type="transmembrane region" description="Helical" evidence="8">
    <location>
        <begin position="288"/>
        <end position="309"/>
    </location>
</feature>
<dbReference type="PANTHER" id="PTHR31595">
    <property type="entry name" value="LONG-CHAIN-ALCOHOL O-FATTY-ACYLTRANSFERASE 3-RELATED"/>
    <property type="match status" value="1"/>
</dbReference>
<comment type="similarity">
    <text evidence="3">Belongs to the wax synthase family.</text>
</comment>
<accession>A0A1Y1ZCB8</accession>
<evidence type="ECO:0000256" key="5">
    <source>
        <dbReference type="ARBA" id="ARBA00022692"/>
    </source>
</evidence>
<proteinExistence type="inferred from homology"/>
<reference evidence="10 11" key="1">
    <citation type="submission" date="2016-07" db="EMBL/GenBank/DDBJ databases">
        <title>Pervasive Adenine N6-methylation of Active Genes in Fungi.</title>
        <authorList>
            <consortium name="DOE Joint Genome Institute"/>
            <person name="Mondo S.J."/>
            <person name="Dannebaum R.O."/>
            <person name="Kuo R.C."/>
            <person name="Labutti K."/>
            <person name="Haridas S."/>
            <person name="Kuo A."/>
            <person name="Salamov A."/>
            <person name="Ahrendt S.R."/>
            <person name="Lipzen A."/>
            <person name="Sullivan W."/>
            <person name="Andreopoulos W.B."/>
            <person name="Clum A."/>
            <person name="Lindquist E."/>
            <person name="Daum C."/>
            <person name="Ramamoorthy G.K."/>
            <person name="Gryganskyi A."/>
            <person name="Culley D."/>
            <person name="Magnuson J.K."/>
            <person name="James T.Y."/>
            <person name="O'Malley M.A."/>
            <person name="Stajich J.E."/>
            <person name="Spatafora J.W."/>
            <person name="Visel A."/>
            <person name="Grigoriev I.V."/>
        </authorList>
    </citation>
    <scope>NUCLEOTIDE SEQUENCE [LARGE SCALE GENOMIC DNA]</scope>
    <source>
        <strain evidence="10 11">CBS 115471</strain>
    </source>
</reference>
<evidence type="ECO:0000256" key="8">
    <source>
        <dbReference type="SAM" id="Phobius"/>
    </source>
</evidence>
<evidence type="ECO:0000256" key="6">
    <source>
        <dbReference type="ARBA" id="ARBA00022989"/>
    </source>
</evidence>
<evidence type="ECO:0000256" key="3">
    <source>
        <dbReference type="ARBA" id="ARBA00007282"/>
    </source>
</evidence>
<evidence type="ECO:0000256" key="7">
    <source>
        <dbReference type="ARBA" id="ARBA00023136"/>
    </source>
</evidence>
<comment type="subcellular location">
    <subcellularLocation>
        <location evidence="1">Membrane</location>
        <topology evidence="1">Multi-pass membrane protein</topology>
    </subcellularLocation>
</comment>
<dbReference type="InterPro" id="IPR044851">
    <property type="entry name" value="Wax_synthase"/>
</dbReference>
<dbReference type="PANTHER" id="PTHR31595:SF57">
    <property type="entry name" value="OS04G0481900 PROTEIN"/>
    <property type="match status" value="1"/>
</dbReference>
<evidence type="ECO:0000256" key="4">
    <source>
        <dbReference type="ARBA" id="ARBA00022679"/>
    </source>
</evidence>
<evidence type="ECO:0000259" key="9">
    <source>
        <dbReference type="Pfam" id="PF13813"/>
    </source>
</evidence>
<dbReference type="Pfam" id="PF13813">
    <property type="entry name" value="MBOAT_2"/>
    <property type="match status" value="1"/>
</dbReference>
<gene>
    <name evidence="10" type="ORF">BCR34DRAFT_626327</name>
</gene>
<evidence type="ECO:0000256" key="1">
    <source>
        <dbReference type="ARBA" id="ARBA00004141"/>
    </source>
</evidence>
<evidence type="ECO:0000313" key="10">
    <source>
        <dbReference type="EMBL" id="ORY07911.1"/>
    </source>
</evidence>
<dbReference type="GO" id="GO:0008374">
    <property type="term" value="F:O-acyltransferase activity"/>
    <property type="evidence" value="ECO:0007669"/>
    <property type="project" value="InterPro"/>
</dbReference>
<dbReference type="OrthoDB" id="1077582at2759"/>
<keyword evidence="11" id="KW-1185">Reference proteome</keyword>